<dbReference type="Gene3D" id="3.40.30.10">
    <property type="entry name" value="Glutaredoxin"/>
    <property type="match status" value="1"/>
</dbReference>
<evidence type="ECO:0000256" key="1">
    <source>
        <dbReference type="ARBA" id="ARBA00023284"/>
    </source>
</evidence>
<gene>
    <name evidence="4" type="ORF">AW14_12010</name>
</gene>
<dbReference type="EMBL" id="CP007202">
    <property type="protein sequence ID" value="AJR04262.1"/>
    <property type="molecule type" value="Genomic_DNA"/>
</dbReference>
<evidence type="ECO:0000256" key="2">
    <source>
        <dbReference type="SAM" id="SignalP"/>
    </source>
</evidence>
<evidence type="ECO:0000313" key="4">
    <source>
        <dbReference type="EMBL" id="AJR04262.1"/>
    </source>
</evidence>
<protein>
    <submittedName>
        <fullName evidence="4">Thioredoxin</fullName>
    </submittedName>
</protein>
<dbReference type="InterPro" id="IPR036249">
    <property type="entry name" value="Thioredoxin-like_sf"/>
</dbReference>
<dbReference type="InterPro" id="IPR017937">
    <property type="entry name" value="Thioredoxin_CS"/>
</dbReference>
<dbReference type="KEGG" id="sze:AW14_12010"/>
<feature type="signal peptide" evidence="2">
    <location>
        <begin position="1"/>
        <end position="22"/>
    </location>
</feature>
<dbReference type="STRING" id="1454006.AW14_12010"/>
<name>A0A0C5WDD9_9FLAO</name>
<dbReference type="Proteomes" id="UP000032229">
    <property type="component" value="Chromosome"/>
</dbReference>
<evidence type="ECO:0000313" key="5">
    <source>
        <dbReference type="Proteomes" id="UP000032229"/>
    </source>
</evidence>
<dbReference type="SUPFAM" id="SSF52833">
    <property type="entry name" value="Thioredoxin-like"/>
    <property type="match status" value="1"/>
</dbReference>
<evidence type="ECO:0000259" key="3">
    <source>
        <dbReference type="PROSITE" id="PS51352"/>
    </source>
</evidence>
<feature type="domain" description="Thioredoxin" evidence="3">
    <location>
        <begin position="12"/>
        <end position="153"/>
    </location>
</feature>
<sequence length="172" mass="19363">MKLKHCIVFAFLAIASYYPLNAQESAETILKNASEVAKKEDKNIFVMFHASWCGWCKKMDKGMNDDACKAFFDANYVITHLTVKESPNNKHLENPGAEDLLIKYKGEKSGIPFWLIFNVEGELLADSFDDKGQNLGCPASKEEVEAFIKKLKNTSSLNERALSIIAEVFTMK</sequence>
<organism evidence="4 5">
    <name type="scientific">Siansivirga zeaxanthinifaciens CC-SAMT-1</name>
    <dbReference type="NCBI Taxonomy" id="1454006"/>
    <lineage>
        <taxon>Bacteria</taxon>
        <taxon>Pseudomonadati</taxon>
        <taxon>Bacteroidota</taxon>
        <taxon>Flavobacteriia</taxon>
        <taxon>Flavobacteriales</taxon>
        <taxon>Flavobacteriaceae</taxon>
        <taxon>Siansivirga</taxon>
    </lineage>
</organism>
<dbReference type="PROSITE" id="PS51352">
    <property type="entry name" value="THIOREDOXIN_2"/>
    <property type="match status" value="1"/>
</dbReference>
<dbReference type="RefSeq" id="WP_044638977.1">
    <property type="nucleotide sequence ID" value="NZ_CP007202.1"/>
</dbReference>
<keyword evidence="1" id="KW-0676">Redox-active center</keyword>
<keyword evidence="2" id="KW-0732">Signal</keyword>
<feature type="chain" id="PRO_5002195109" evidence="2">
    <location>
        <begin position="23"/>
        <end position="172"/>
    </location>
</feature>
<dbReference type="PATRIC" id="fig|1454006.5.peg.2383"/>
<dbReference type="InterPro" id="IPR013766">
    <property type="entry name" value="Thioredoxin_domain"/>
</dbReference>
<reference evidence="4 5" key="1">
    <citation type="submission" date="2014-02" db="EMBL/GenBank/DDBJ databases">
        <authorList>
            <person name="Young C.-C."/>
            <person name="Hameed A."/>
            <person name="Huang H.-C."/>
            <person name="Shahina M."/>
        </authorList>
    </citation>
    <scope>NUCLEOTIDE SEQUENCE [LARGE SCALE GENOMIC DNA]</scope>
    <source>
        <strain evidence="4 5">CC-SAMT-1</strain>
    </source>
</reference>
<keyword evidence="5" id="KW-1185">Reference proteome</keyword>
<dbReference type="OrthoDB" id="120730at2"/>
<accession>A0A0C5WDD9</accession>
<dbReference type="HOGENOM" id="CLU_120327_0_0_10"/>
<dbReference type="Pfam" id="PF13899">
    <property type="entry name" value="Thioredoxin_7"/>
    <property type="match status" value="1"/>
</dbReference>
<dbReference type="PROSITE" id="PS00194">
    <property type="entry name" value="THIOREDOXIN_1"/>
    <property type="match status" value="1"/>
</dbReference>
<dbReference type="AlphaFoldDB" id="A0A0C5WDD9"/>
<proteinExistence type="predicted"/>